<dbReference type="RefSeq" id="WP_174861421.1">
    <property type="nucleotide sequence ID" value="NZ_BIFH01000022.1"/>
</dbReference>
<evidence type="ECO:0000313" key="3">
    <source>
        <dbReference type="Proteomes" id="UP000286931"/>
    </source>
</evidence>
<comment type="caution">
    <text evidence="2">The sequence shown here is derived from an EMBL/GenBank/DDBJ whole genome shotgun (WGS) entry which is preliminary data.</text>
</comment>
<organism evidence="2 3">
    <name type="scientific">Embleya hyalina</name>
    <dbReference type="NCBI Taxonomy" id="516124"/>
    <lineage>
        <taxon>Bacteria</taxon>
        <taxon>Bacillati</taxon>
        <taxon>Actinomycetota</taxon>
        <taxon>Actinomycetes</taxon>
        <taxon>Kitasatosporales</taxon>
        <taxon>Streptomycetaceae</taxon>
        <taxon>Embleya</taxon>
    </lineage>
</organism>
<gene>
    <name evidence="2" type="ORF">EHYA_04653</name>
</gene>
<evidence type="ECO:0000313" key="2">
    <source>
        <dbReference type="EMBL" id="GCD96966.1"/>
    </source>
</evidence>
<accession>A0A401YQT9</accession>
<protein>
    <submittedName>
        <fullName evidence="2">Uncharacterized protein</fullName>
    </submittedName>
</protein>
<dbReference type="Proteomes" id="UP000286931">
    <property type="component" value="Unassembled WGS sequence"/>
</dbReference>
<evidence type="ECO:0000256" key="1">
    <source>
        <dbReference type="SAM" id="MobiDB-lite"/>
    </source>
</evidence>
<feature type="region of interest" description="Disordered" evidence="1">
    <location>
        <begin position="229"/>
        <end position="262"/>
    </location>
</feature>
<name>A0A401YQT9_9ACTN</name>
<proteinExistence type="predicted"/>
<keyword evidence="3" id="KW-1185">Reference proteome</keyword>
<sequence>MEVGDGRMRLRVTSHPVADPESGLGRILSTGHMLRDTVVHPPDLRVAYLKANRADLLRLGALFRVAATSPHSAIHVPVPPGARPMATSAGRDIRPLPLLVAREDTGLRTRDWPKLRHRMRRTSTPSRVTAPAPRPADRDDDVLRRADRHPARLAECAATMVITARAEVLFMMGDWLTAVGDRVAGDRHIHRTGESFLGDMVGFFHPDGADRPMHAFCVVAVDPFFHRARRLRPPGGGPSSGERSPTPRRPTRGRTTANPAHR</sequence>
<dbReference type="EMBL" id="BIFH01000022">
    <property type="protein sequence ID" value="GCD96966.1"/>
    <property type="molecule type" value="Genomic_DNA"/>
</dbReference>
<reference evidence="2 3" key="1">
    <citation type="submission" date="2018-12" db="EMBL/GenBank/DDBJ databases">
        <title>Draft genome sequence of Embleya hyalina NBRC 13850T.</title>
        <authorList>
            <person name="Komaki H."/>
            <person name="Hosoyama A."/>
            <person name="Kimura A."/>
            <person name="Ichikawa N."/>
            <person name="Tamura T."/>
        </authorList>
    </citation>
    <scope>NUCLEOTIDE SEQUENCE [LARGE SCALE GENOMIC DNA]</scope>
    <source>
        <strain evidence="2 3">NBRC 13850</strain>
    </source>
</reference>
<feature type="region of interest" description="Disordered" evidence="1">
    <location>
        <begin position="120"/>
        <end position="141"/>
    </location>
</feature>
<dbReference type="AlphaFoldDB" id="A0A401YQT9"/>